<accession>A0A6J4N0P3</accession>
<evidence type="ECO:0000313" key="2">
    <source>
        <dbReference type="EMBL" id="CAA9374280.1"/>
    </source>
</evidence>
<proteinExistence type="predicted"/>
<dbReference type="EMBL" id="CADCUQ010000045">
    <property type="protein sequence ID" value="CAA9374280.1"/>
    <property type="molecule type" value="Genomic_DNA"/>
</dbReference>
<protein>
    <submittedName>
        <fullName evidence="2">Uncharacterized protein</fullName>
    </submittedName>
</protein>
<gene>
    <name evidence="2" type="ORF">AVDCRST_MAG64-210</name>
</gene>
<dbReference type="AlphaFoldDB" id="A0A6J4N0P3"/>
<feature type="region of interest" description="Disordered" evidence="1">
    <location>
        <begin position="1"/>
        <end position="33"/>
    </location>
</feature>
<evidence type="ECO:0000256" key="1">
    <source>
        <dbReference type="SAM" id="MobiDB-lite"/>
    </source>
</evidence>
<sequence length="33" mass="3633">DGRPRQAAAGQLRRRTLVLERSSPRGPAGHRLP</sequence>
<feature type="non-terminal residue" evidence="2">
    <location>
        <position position="33"/>
    </location>
</feature>
<organism evidence="2">
    <name type="scientific">uncultured Phycisphaerae bacterium</name>
    <dbReference type="NCBI Taxonomy" id="904963"/>
    <lineage>
        <taxon>Bacteria</taxon>
        <taxon>Pseudomonadati</taxon>
        <taxon>Planctomycetota</taxon>
        <taxon>Phycisphaerae</taxon>
        <taxon>environmental samples</taxon>
    </lineage>
</organism>
<name>A0A6J4N0P3_9BACT</name>
<feature type="non-terminal residue" evidence="2">
    <location>
        <position position="1"/>
    </location>
</feature>
<reference evidence="2" key="1">
    <citation type="submission" date="2020-02" db="EMBL/GenBank/DDBJ databases">
        <authorList>
            <person name="Meier V. D."/>
        </authorList>
    </citation>
    <scope>NUCLEOTIDE SEQUENCE</scope>
    <source>
        <strain evidence="2">AVDCRST_MAG64</strain>
    </source>
</reference>